<dbReference type="PANTHER" id="PTHR16897:SF2">
    <property type="entry name" value="OS03G0226600 PROTEIN"/>
    <property type="match status" value="1"/>
</dbReference>
<dbReference type="KEGG" id="bfo:118430252"/>
<dbReference type="SUPFAM" id="SSF49265">
    <property type="entry name" value="Fibronectin type III"/>
    <property type="match status" value="1"/>
</dbReference>
<dbReference type="Proteomes" id="UP000001554">
    <property type="component" value="Chromosome 14"/>
</dbReference>
<dbReference type="CDD" id="cd00063">
    <property type="entry name" value="FN3"/>
    <property type="match status" value="1"/>
</dbReference>
<dbReference type="InterPro" id="IPR036116">
    <property type="entry name" value="FN3_sf"/>
</dbReference>
<protein>
    <submittedName>
        <fullName evidence="2">Uncharacterized protein LOC118430252</fullName>
    </submittedName>
</protein>
<dbReference type="AlphaFoldDB" id="A0A9J7MBA3"/>
<dbReference type="PANTHER" id="PTHR16897">
    <property type="entry name" value="OS10G0105400 PROTEIN"/>
    <property type="match status" value="1"/>
</dbReference>
<dbReference type="InterPro" id="IPR003961">
    <property type="entry name" value="FN3_dom"/>
</dbReference>
<dbReference type="OrthoDB" id="10042078at2759"/>
<dbReference type="RefSeq" id="XP_035696854.1">
    <property type="nucleotide sequence ID" value="XM_035840961.1"/>
</dbReference>
<evidence type="ECO:0000313" key="2">
    <source>
        <dbReference type="RefSeq" id="XP_035696854.1"/>
    </source>
</evidence>
<reference evidence="1" key="1">
    <citation type="journal article" date="2020" name="Nat. Ecol. Evol.">
        <title>Deeply conserved synteny resolves early events in vertebrate evolution.</title>
        <authorList>
            <person name="Simakov O."/>
            <person name="Marletaz F."/>
            <person name="Yue J.X."/>
            <person name="O'Connell B."/>
            <person name="Jenkins J."/>
            <person name="Brandt A."/>
            <person name="Calef R."/>
            <person name="Tung C.H."/>
            <person name="Huang T.K."/>
            <person name="Schmutz J."/>
            <person name="Satoh N."/>
            <person name="Yu J.K."/>
            <person name="Putnam N.H."/>
            <person name="Green R.E."/>
            <person name="Rokhsar D.S."/>
        </authorList>
    </citation>
    <scope>NUCLEOTIDE SEQUENCE [LARGE SCALE GENOMIC DNA]</scope>
    <source>
        <strain evidence="1">S238N-H82</strain>
    </source>
</reference>
<dbReference type="FunFam" id="2.60.40.10:FF:003754">
    <property type="match status" value="1"/>
</dbReference>
<sequence>MTLYIILIRCNDYVMLSVSYSSRTDELHVSWADFSDPESGIGHYEIAVFSGTACTEDSDERFQETEFVPVIFNDTKYTMTDITLEPGIPCFVRLRTFNKAGLSIITESPPVLLDLEDPIGGTVKDGRDFSSDVTHQSSTTTMEGTFIYLPTHDGDKCPSRQYLMESEEAGWSSVSSDSVYGLLSDHRILFTPDEVTFGEDGLSITMSRDIQQTRMYSGAYSTRADMQGGGSYRFDMIAASGDIKAVTSVVFWDGPAGVVGDLEAPVEQWAREEAGPEDCTCCLRNNTGRSANNTGLTNSTTAPDGQDGCLCNCAEYQLDSSATPVSAHSMTTTEYESVVEDNVPSGGHTDTKVPYRGCGFQIHPHVVTRDLEGNYALLWCRFENDTVEPVEEMITLDFDPTVGWHTYELKITIERTFAVGEDWNLELIIDGRSQAIMSGIPVFSDQARLTLAVWNRDDFVPDVQDVFSSPEATAFFRHLRLPPSADNLCRYGDPFRPGDNSVSVFYAGVGTEKLKDDVAPFREVSQI</sequence>
<accession>A0A9J7MBA3</accession>
<name>A0A9J7MBA3_BRAFL</name>
<reference evidence="2" key="2">
    <citation type="submission" date="2025-08" db="UniProtKB">
        <authorList>
            <consortium name="RefSeq"/>
        </authorList>
    </citation>
    <scope>IDENTIFICATION</scope>
    <source>
        <strain evidence="2">S238N-H82</strain>
        <tissue evidence="2">Testes</tissue>
    </source>
</reference>
<organism evidence="1 2">
    <name type="scientific">Branchiostoma floridae</name>
    <name type="common">Florida lancelet</name>
    <name type="synonym">Amphioxus</name>
    <dbReference type="NCBI Taxonomy" id="7739"/>
    <lineage>
        <taxon>Eukaryota</taxon>
        <taxon>Metazoa</taxon>
        <taxon>Chordata</taxon>
        <taxon>Cephalochordata</taxon>
        <taxon>Leptocardii</taxon>
        <taxon>Amphioxiformes</taxon>
        <taxon>Branchiostomatidae</taxon>
        <taxon>Branchiostoma</taxon>
    </lineage>
</organism>
<gene>
    <name evidence="2" type="primary">LOC118430252</name>
</gene>
<evidence type="ECO:0000313" key="1">
    <source>
        <dbReference type="Proteomes" id="UP000001554"/>
    </source>
</evidence>
<dbReference type="GeneID" id="118430252"/>
<proteinExistence type="predicted"/>
<keyword evidence="1" id="KW-1185">Reference proteome</keyword>